<protein>
    <submittedName>
        <fullName evidence="3">Uncharacterized protein DUF1992</fullName>
    </submittedName>
</protein>
<dbReference type="Pfam" id="PF09350">
    <property type="entry name" value="DJC28_CD"/>
    <property type="match status" value="1"/>
</dbReference>
<sequence>MTERKPSGESFESFIDRQIREAEERGDFDDLPGAGKPIPGIDRPHDEDWWIKQKLRRENVSFLPPTLALRKEAEDARAAAAAARTEDEVRRIIGAVNEKIRAAILDPPAGPPLNLMPFEVERVLADWRAKRD</sequence>
<dbReference type="RefSeq" id="WP_106248326.1">
    <property type="nucleotide sequence ID" value="NZ_PVZC01000005.1"/>
</dbReference>
<gene>
    <name evidence="3" type="ORF">CLV72_105531</name>
</gene>
<comment type="caution">
    <text evidence="3">The sequence shown here is derived from an EMBL/GenBank/DDBJ whole genome shotgun (WGS) entry which is preliminary data.</text>
</comment>
<organism evidence="3 4">
    <name type="scientific">Allonocardiopsis opalescens</name>
    <dbReference type="NCBI Taxonomy" id="1144618"/>
    <lineage>
        <taxon>Bacteria</taxon>
        <taxon>Bacillati</taxon>
        <taxon>Actinomycetota</taxon>
        <taxon>Actinomycetes</taxon>
        <taxon>Streptosporangiales</taxon>
        <taxon>Allonocardiopsis</taxon>
    </lineage>
</organism>
<dbReference type="OrthoDB" id="3395286at2"/>
<reference evidence="3 4" key="1">
    <citation type="submission" date="2018-03" db="EMBL/GenBank/DDBJ databases">
        <title>Genomic Encyclopedia of Archaeal and Bacterial Type Strains, Phase II (KMG-II): from individual species to whole genera.</title>
        <authorList>
            <person name="Goeker M."/>
        </authorList>
    </citation>
    <scope>NUCLEOTIDE SEQUENCE [LARGE SCALE GENOMIC DNA]</scope>
    <source>
        <strain evidence="3 4">DSM 45601</strain>
    </source>
</reference>
<evidence type="ECO:0000259" key="2">
    <source>
        <dbReference type="Pfam" id="PF09350"/>
    </source>
</evidence>
<feature type="region of interest" description="Disordered" evidence="1">
    <location>
        <begin position="1"/>
        <end position="45"/>
    </location>
</feature>
<dbReference type="Proteomes" id="UP000237846">
    <property type="component" value="Unassembled WGS sequence"/>
</dbReference>
<feature type="compositionally biased region" description="Basic and acidic residues" evidence="1">
    <location>
        <begin position="14"/>
        <end position="25"/>
    </location>
</feature>
<dbReference type="AlphaFoldDB" id="A0A2T0Q2Z7"/>
<keyword evidence="4" id="KW-1185">Reference proteome</keyword>
<feature type="domain" description="DnaJ homologue subfamily C member 28 conserved" evidence="2">
    <location>
        <begin position="15"/>
        <end position="80"/>
    </location>
</feature>
<evidence type="ECO:0000313" key="4">
    <source>
        <dbReference type="Proteomes" id="UP000237846"/>
    </source>
</evidence>
<evidence type="ECO:0000256" key="1">
    <source>
        <dbReference type="SAM" id="MobiDB-lite"/>
    </source>
</evidence>
<accession>A0A2T0Q2Z7</accession>
<proteinExistence type="predicted"/>
<name>A0A2T0Q2Z7_9ACTN</name>
<dbReference type="InterPro" id="IPR018961">
    <property type="entry name" value="DnaJ_homolog_subfam-C_membr-28"/>
</dbReference>
<dbReference type="EMBL" id="PVZC01000005">
    <property type="protein sequence ID" value="PRX98177.1"/>
    <property type="molecule type" value="Genomic_DNA"/>
</dbReference>
<evidence type="ECO:0000313" key="3">
    <source>
        <dbReference type="EMBL" id="PRX98177.1"/>
    </source>
</evidence>